<proteinExistence type="inferred from homology"/>
<evidence type="ECO:0000256" key="2">
    <source>
        <dbReference type="ARBA" id="ARBA00011738"/>
    </source>
</evidence>
<dbReference type="PANTHER" id="PTHR43643:SF3">
    <property type="entry name" value="HISTIDINOL-PHOSPHATE AMINOTRANSFERASE"/>
    <property type="match status" value="1"/>
</dbReference>
<gene>
    <name evidence="6" type="primary">hisC</name>
    <name evidence="8" type="ORF">B5E75_08455</name>
</gene>
<dbReference type="InterPro" id="IPR050106">
    <property type="entry name" value="HistidinolP_aminotransfase"/>
</dbReference>
<protein>
    <recommendedName>
        <fullName evidence="6">Histidinol-phosphate aminotransferase</fullName>
        <ecNumber evidence="6">2.6.1.9</ecNumber>
    </recommendedName>
    <alternativeName>
        <fullName evidence="6">Imidazole acetol-phosphate transaminase</fullName>
    </alternativeName>
</protein>
<dbReference type="Pfam" id="PF00155">
    <property type="entry name" value="Aminotran_1_2"/>
    <property type="match status" value="1"/>
</dbReference>
<comment type="subunit">
    <text evidence="2 6">Homodimer.</text>
</comment>
<evidence type="ECO:0000256" key="6">
    <source>
        <dbReference type="HAMAP-Rule" id="MF_01023"/>
    </source>
</evidence>
<dbReference type="InterPro" id="IPR015424">
    <property type="entry name" value="PyrdxlP-dep_Trfase"/>
</dbReference>
<keyword evidence="6" id="KW-0028">Amino-acid biosynthesis</keyword>
<dbReference type="EMBL" id="NFLJ01000022">
    <property type="protein sequence ID" value="OUQ33959.1"/>
    <property type="molecule type" value="Genomic_DNA"/>
</dbReference>
<keyword evidence="6" id="KW-0368">Histidine biosynthesis</keyword>
<reference evidence="8 9" key="1">
    <citation type="journal article" date="2018" name="BMC Genomics">
        <title>Whole genome sequencing and function prediction of 133 gut anaerobes isolated from chicken caecum in pure cultures.</title>
        <authorList>
            <person name="Medvecky M."/>
            <person name="Cejkova D."/>
            <person name="Polansky O."/>
            <person name="Karasova D."/>
            <person name="Kubasova T."/>
            <person name="Cizek A."/>
            <person name="Rychlik I."/>
        </authorList>
    </citation>
    <scope>NUCLEOTIDE SEQUENCE [LARGE SCALE GENOMIC DNA]</scope>
    <source>
        <strain evidence="8 9">An13</strain>
    </source>
</reference>
<dbReference type="CDD" id="cd00609">
    <property type="entry name" value="AAT_like"/>
    <property type="match status" value="1"/>
</dbReference>
<dbReference type="InterPro" id="IPR004839">
    <property type="entry name" value="Aminotransferase_I/II_large"/>
</dbReference>
<evidence type="ECO:0000256" key="4">
    <source>
        <dbReference type="ARBA" id="ARBA00022679"/>
    </source>
</evidence>
<evidence type="ECO:0000313" key="9">
    <source>
        <dbReference type="Proteomes" id="UP000195305"/>
    </source>
</evidence>
<keyword evidence="9" id="KW-1185">Reference proteome</keyword>
<dbReference type="RefSeq" id="WP_087358346.1">
    <property type="nucleotide sequence ID" value="NZ_NFLJ01000022.1"/>
</dbReference>
<dbReference type="Proteomes" id="UP000195305">
    <property type="component" value="Unassembled WGS sequence"/>
</dbReference>
<evidence type="ECO:0000256" key="5">
    <source>
        <dbReference type="ARBA" id="ARBA00022898"/>
    </source>
</evidence>
<feature type="modified residue" description="N6-(pyridoxal phosphate)lysine" evidence="6">
    <location>
        <position position="208"/>
    </location>
</feature>
<dbReference type="InterPro" id="IPR015422">
    <property type="entry name" value="PyrdxlP-dep_Trfase_small"/>
</dbReference>
<comment type="pathway">
    <text evidence="6">Amino-acid biosynthesis; L-histidine biosynthesis; L-histidine from 5-phospho-alpha-D-ribose 1-diphosphate: step 7/9.</text>
</comment>
<keyword evidence="3 6" id="KW-0032">Aminotransferase</keyword>
<dbReference type="UniPathway" id="UPA00031">
    <property type="reaction ID" value="UER00012"/>
</dbReference>
<comment type="cofactor">
    <cofactor evidence="1 6">
        <name>pyridoxal 5'-phosphate</name>
        <dbReference type="ChEBI" id="CHEBI:597326"/>
    </cofactor>
</comment>
<dbReference type="GO" id="GO:0000105">
    <property type="term" value="P:L-histidine biosynthetic process"/>
    <property type="evidence" value="ECO:0007669"/>
    <property type="project" value="UniProtKB-UniRule"/>
</dbReference>
<dbReference type="InterPro" id="IPR015421">
    <property type="entry name" value="PyrdxlP-dep_Trfase_major"/>
</dbReference>
<comment type="similarity">
    <text evidence="6">Belongs to the class-II pyridoxal-phosphate-dependent aminotransferase family. Histidinol-phosphate aminotransferase subfamily.</text>
</comment>
<evidence type="ECO:0000256" key="1">
    <source>
        <dbReference type="ARBA" id="ARBA00001933"/>
    </source>
</evidence>
<evidence type="ECO:0000256" key="3">
    <source>
        <dbReference type="ARBA" id="ARBA00022576"/>
    </source>
</evidence>
<evidence type="ECO:0000313" key="8">
    <source>
        <dbReference type="EMBL" id="OUQ33959.1"/>
    </source>
</evidence>
<keyword evidence="4 6" id="KW-0808">Transferase</keyword>
<dbReference type="PANTHER" id="PTHR43643">
    <property type="entry name" value="HISTIDINOL-PHOSPHATE AMINOTRANSFERASE 2"/>
    <property type="match status" value="1"/>
</dbReference>
<organism evidence="8 9">
    <name type="scientific">Massilimicrobiota timonensis</name>
    <dbReference type="NCBI Taxonomy" id="1776392"/>
    <lineage>
        <taxon>Bacteria</taxon>
        <taxon>Bacillati</taxon>
        <taxon>Bacillota</taxon>
        <taxon>Erysipelotrichia</taxon>
        <taxon>Erysipelotrichales</taxon>
        <taxon>Erysipelotrichaceae</taxon>
        <taxon>Massilimicrobiota</taxon>
    </lineage>
</organism>
<sequence length="351" mass="40404">MSWQDKLRKVDPYIAGEQPRIQNLIKLNTNENPYDPGEKVKDAIKQFDSSQLSLYPRPDADELRKALAQYHHLNENQVFIGNGSDEVLALIFLTCFNGKEPVLFPDISYSFYPVYCKLYQIPYHQIPLNNHFEIVCSDYYQPNSGIIFPNPNAPTGMCVSLEMIEDILKHNLESIVVIDEAYIDFGGQTAVPLIQKYPNLLITQTFSKYRSLAGIRLGVALGSQEVIARLYDVKNSFNSYPIDRLAQVIGLASMEDSDYIQENAQKIIKTRMYTQKALKDLGFEMTDSKANFIFVKHPHYDAQKLFQQLRERGILVRYFPQPRIDQYLRITIGTQTQMETLVQQIKDILQA</sequence>
<dbReference type="Gene3D" id="3.90.1150.10">
    <property type="entry name" value="Aspartate Aminotransferase, domain 1"/>
    <property type="match status" value="1"/>
</dbReference>
<dbReference type="SUPFAM" id="SSF53383">
    <property type="entry name" value="PLP-dependent transferases"/>
    <property type="match status" value="1"/>
</dbReference>
<dbReference type="EC" id="2.6.1.9" evidence="6"/>
<dbReference type="HAMAP" id="MF_01023">
    <property type="entry name" value="HisC_aminotrans_2"/>
    <property type="match status" value="1"/>
</dbReference>
<dbReference type="OrthoDB" id="9813612at2"/>
<feature type="domain" description="Aminotransferase class I/classII large" evidence="7">
    <location>
        <begin position="23"/>
        <end position="345"/>
    </location>
</feature>
<evidence type="ECO:0000259" key="7">
    <source>
        <dbReference type="Pfam" id="PF00155"/>
    </source>
</evidence>
<name>A0A1Y4SVK5_9FIRM</name>
<dbReference type="Gene3D" id="3.40.640.10">
    <property type="entry name" value="Type I PLP-dependent aspartate aminotransferase-like (Major domain)"/>
    <property type="match status" value="1"/>
</dbReference>
<dbReference type="GO" id="GO:0004400">
    <property type="term" value="F:histidinol-phosphate transaminase activity"/>
    <property type="evidence" value="ECO:0007669"/>
    <property type="project" value="UniProtKB-UniRule"/>
</dbReference>
<comment type="catalytic activity">
    <reaction evidence="6">
        <text>L-histidinol phosphate + 2-oxoglutarate = 3-(imidazol-4-yl)-2-oxopropyl phosphate + L-glutamate</text>
        <dbReference type="Rhea" id="RHEA:23744"/>
        <dbReference type="ChEBI" id="CHEBI:16810"/>
        <dbReference type="ChEBI" id="CHEBI:29985"/>
        <dbReference type="ChEBI" id="CHEBI:57766"/>
        <dbReference type="ChEBI" id="CHEBI:57980"/>
        <dbReference type="EC" id="2.6.1.9"/>
    </reaction>
</comment>
<accession>A0A1Y4SVK5</accession>
<dbReference type="InterPro" id="IPR005861">
    <property type="entry name" value="HisP_aminotrans"/>
</dbReference>
<dbReference type="AlphaFoldDB" id="A0A1Y4SVK5"/>
<dbReference type="NCBIfam" id="TIGR01141">
    <property type="entry name" value="hisC"/>
    <property type="match status" value="1"/>
</dbReference>
<dbReference type="GO" id="GO:0030170">
    <property type="term" value="F:pyridoxal phosphate binding"/>
    <property type="evidence" value="ECO:0007669"/>
    <property type="project" value="InterPro"/>
</dbReference>
<comment type="caution">
    <text evidence="8">The sequence shown here is derived from an EMBL/GenBank/DDBJ whole genome shotgun (WGS) entry which is preliminary data.</text>
</comment>
<keyword evidence="5 6" id="KW-0663">Pyridoxal phosphate</keyword>